<name>A0AAV4BLZ2_9GAST</name>
<accession>A0AAV4BLZ2</accession>
<reference evidence="1 2" key="1">
    <citation type="journal article" date="2021" name="Elife">
        <title>Chloroplast acquisition without the gene transfer in kleptoplastic sea slugs, Plakobranchus ocellatus.</title>
        <authorList>
            <person name="Maeda T."/>
            <person name="Takahashi S."/>
            <person name="Yoshida T."/>
            <person name="Shimamura S."/>
            <person name="Takaki Y."/>
            <person name="Nagai Y."/>
            <person name="Toyoda A."/>
            <person name="Suzuki Y."/>
            <person name="Arimoto A."/>
            <person name="Ishii H."/>
            <person name="Satoh N."/>
            <person name="Nishiyama T."/>
            <person name="Hasebe M."/>
            <person name="Maruyama T."/>
            <person name="Minagawa J."/>
            <person name="Obokata J."/>
            <person name="Shigenobu S."/>
        </authorList>
    </citation>
    <scope>NUCLEOTIDE SEQUENCE [LARGE SCALE GENOMIC DNA]</scope>
</reference>
<proteinExistence type="predicted"/>
<comment type="caution">
    <text evidence="1">The sequence shown here is derived from an EMBL/GenBank/DDBJ whole genome shotgun (WGS) entry which is preliminary data.</text>
</comment>
<protein>
    <submittedName>
        <fullName evidence="1">Uncharacterized protein</fullName>
    </submittedName>
</protein>
<dbReference type="AlphaFoldDB" id="A0AAV4BLZ2"/>
<organism evidence="1 2">
    <name type="scientific">Plakobranchus ocellatus</name>
    <dbReference type="NCBI Taxonomy" id="259542"/>
    <lineage>
        <taxon>Eukaryota</taxon>
        <taxon>Metazoa</taxon>
        <taxon>Spiralia</taxon>
        <taxon>Lophotrochozoa</taxon>
        <taxon>Mollusca</taxon>
        <taxon>Gastropoda</taxon>
        <taxon>Heterobranchia</taxon>
        <taxon>Euthyneura</taxon>
        <taxon>Panpulmonata</taxon>
        <taxon>Sacoglossa</taxon>
        <taxon>Placobranchoidea</taxon>
        <taxon>Plakobranchidae</taxon>
        <taxon>Plakobranchus</taxon>
    </lineage>
</organism>
<gene>
    <name evidence="1" type="ORF">PoB_004633300</name>
</gene>
<dbReference type="EMBL" id="BLXT01005114">
    <property type="protein sequence ID" value="GFO19828.1"/>
    <property type="molecule type" value="Genomic_DNA"/>
</dbReference>
<dbReference type="Proteomes" id="UP000735302">
    <property type="component" value="Unassembled WGS sequence"/>
</dbReference>
<sequence>MHCKSRHPQSQGSVERANGDIKVFCWRGRLAKTQKTGLRASASKAERMVKRNRVDLRAGEQGEDVAVPVPPIDRGRGDLRNILGVIFNRREGTDLYRKAVKAGILRESVFQK</sequence>
<evidence type="ECO:0000313" key="1">
    <source>
        <dbReference type="EMBL" id="GFO19828.1"/>
    </source>
</evidence>
<keyword evidence="2" id="KW-1185">Reference proteome</keyword>
<evidence type="ECO:0000313" key="2">
    <source>
        <dbReference type="Proteomes" id="UP000735302"/>
    </source>
</evidence>